<reference evidence="2" key="1">
    <citation type="submission" date="2020-06" db="EMBL/GenBank/DDBJ databases">
        <title>Legume-microbial interactions unlock mineral nutrients during tropical forest succession.</title>
        <authorList>
            <person name="Epihov D.Z."/>
        </authorList>
    </citation>
    <scope>NUCLEOTIDE SEQUENCE [LARGE SCALE GENOMIC DNA]</scope>
    <source>
        <strain evidence="2">Pan2503</strain>
    </source>
</reference>
<dbReference type="InterPro" id="IPR036397">
    <property type="entry name" value="RNaseH_sf"/>
</dbReference>
<protein>
    <submittedName>
        <fullName evidence="2">Transposase</fullName>
    </submittedName>
</protein>
<name>A0A7V8NSD2_9BACT</name>
<gene>
    <name evidence="2" type="ORF">HRJ53_16545</name>
</gene>
<keyword evidence="3" id="KW-1185">Reference proteome</keyword>
<dbReference type="InterPro" id="IPR050900">
    <property type="entry name" value="Transposase_IS3/IS150/IS904"/>
</dbReference>
<dbReference type="AlphaFoldDB" id="A0A7V8NSD2"/>
<dbReference type="Proteomes" id="UP000567293">
    <property type="component" value="Unassembled WGS sequence"/>
</dbReference>
<evidence type="ECO:0000313" key="3">
    <source>
        <dbReference type="Proteomes" id="UP000567293"/>
    </source>
</evidence>
<sequence>MRVLPILITLLRSAFRSRAAVELENLALRHQVNVLKRSVKHRPKLTPADRLLWLILSRVWSDWRSALAIVQPETVIAWHRKGFCLFWTWKVRRGQPGRPAVCREVRDLIRRMSRENPLWGAPHIHGELLKLGINIGETSVAKYMVRGRKPPSQTWRTFLNNHVKTLVSVDFFTVPTIRFQVLYVFLVLAHERRRVVHFNVTAHPTAEWTAQQLREAFPFDQIPRYLLRDRDKIFGDDFSRQVADMKIQEVLSAPRSPWQRAYVERVIGSIRRECLDHVIVFNETGLRRMLSVYFSYYHETRPHLSLEKDSPEPRKVQPPELGQVVAVPQVGGLHHRYERCAA</sequence>
<dbReference type="Pfam" id="PF13683">
    <property type="entry name" value="rve_3"/>
    <property type="match status" value="1"/>
</dbReference>
<dbReference type="GO" id="GO:0015074">
    <property type="term" value="P:DNA integration"/>
    <property type="evidence" value="ECO:0007669"/>
    <property type="project" value="InterPro"/>
</dbReference>
<dbReference type="PANTHER" id="PTHR46889">
    <property type="entry name" value="TRANSPOSASE INSF FOR INSERTION SEQUENCE IS3B-RELATED"/>
    <property type="match status" value="1"/>
</dbReference>
<dbReference type="Gene3D" id="3.30.420.10">
    <property type="entry name" value="Ribonuclease H-like superfamily/Ribonuclease H"/>
    <property type="match status" value="1"/>
</dbReference>
<dbReference type="GO" id="GO:0003676">
    <property type="term" value="F:nucleic acid binding"/>
    <property type="evidence" value="ECO:0007669"/>
    <property type="project" value="InterPro"/>
</dbReference>
<comment type="caution">
    <text evidence="2">The sequence shown here is derived from an EMBL/GenBank/DDBJ whole genome shotgun (WGS) entry which is preliminary data.</text>
</comment>
<dbReference type="InterPro" id="IPR001584">
    <property type="entry name" value="Integrase_cat-core"/>
</dbReference>
<proteinExistence type="predicted"/>
<accession>A0A7V8NSD2</accession>
<evidence type="ECO:0000259" key="1">
    <source>
        <dbReference type="PROSITE" id="PS50994"/>
    </source>
</evidence>
<organism evidence="2 3">
    <name type="scientific">Candidatus Acidiferrum panamense</name>
    <dbReference type="NCBI Taxonomy" id="2741543"/>
    <lineage>
        <taxon>Bacteria</taxon>
        <taxon>Pseudomonadati</taxon>
        <taxon>Acidobacteriota</taxon>
        <taxon>Terriglobia</taxon>
        <taxon>Candidatus Acidiferrales</taxon>
        <taxon>Candidatus Acidiferrum</taxon>
    </lineage>
</organism>
<dbReference type="PANTHER" id="PTHR46889:SF4">
    <property type="entry name" value="TRANSPOSASE INSO FOR INSERTION SEQUENCE ELEMENT IS911B-RELATED"/>
    <property type="match status" value="1"/>
</dbReference>
<feature type="domain" description="Integrase catalytic" evidence="1">
    <location>
        <begin position="146"/>
        <end position="319"/>
    </location>
</feature>
<dbReference type="SUPFAM" id="SSF53098">
    <property type="entry name" value="Ribonuclease H-like"/>
    <property type="match status" value="1"/>
</dbReference>
<dbReference type="PROSITE" id="PS50994">
    <property type="entry name" value="INTEGRASE"/>
    <property type="match status" value="1"/>
</dbReference>
<dbReference type="InterPro" id="IPR012337">
    <property type="entry name" value="RNaseH-like_sf"/>
</dbReference>
<evidence type="ECO:0000313" key="2">
    <source>
        <dbReference type="EMBL" id="MBA0086591.1"/>
    </source>
</evidence>
<dbReference type="EMBL" id="JACDQQ010001589">
    <property type="protein sequence ID" value="MBA0086591.1"/>
    <property type="molecule type" value="Genomic_DNA"/>
</dbReference>